<comment type="subcellular location">
    <subcellularLocation>
        <location evidence="1">Cell membrane</location>
        <topology evidence="1">Multi-pass membrane protein</topology>
    </subcellularLocation>
</comment>
<dbReference type="Proteomes" id="UP000450000">
    <property type="component" value="Unassembled WGS sequence"/>
</dbReference>
<dbReference type="OrthoDB" id="4508689at2"/>
<evidence type="ECO:0000256" key="2">
    <source>
        <dbReference type="ARBA" id="ARBA00022448"/>
    </source>
</evidence>
<evidence type="ECO:0000256" key="1">
    <source>
        <dbReference type="ARBA" id="ARBA00004651"/>
    </source>
</evidence>
<protein>
    <submittedName>
        <fullName evidence="9">MFS transporter</fullName>
    </submittedName>
</protein>
<keyword evidence="4 8" id="KW-0812">Transmembrane</keyword>
<evidence type="ECO:0000256" key="6">
    <source>
        <dbReference type="ARBA" id="ARBA00023136"/>
    </source>
</evidence>
<evidence type="ECO:0000256" key="7">
    <source>
        <dbReference type="ARBA" id="ARBA00023251"/>
    </source>
</evidence>
<keyword evidence="7" id="KW-0046">Antibiotic resistance</keyword>
<evidence type="ECO:0000313" key="10">
    <source>
        <dbReference type="Proteomes" id="UP000450000"/>
    </source>
</evidence>
<dbReference type="Gene3D" id="1.20.1250.20">
    <property type="entry name" value="MFS general substrate transporter like domains"/>
    <property type="match status" value="1"/>
</dbReference>
<keyword evidence="5 8" id="KW-1133">Transmembrane helix</keyword>
<dbReference type="GO" id="GO:0005886">
    <property type="term" value="C:plasma membrane"/>
    <property type="evidence" value="ECO:0007669"/>
    <property type="project" value="UniProtKB-SubCell"/>
</dbReference>
<evidence type="ECO:0000256" key="3">
    <source>
        <dbReference type="ARBA" id="ARBA00022475"/>
    </source>
</evidence>
<keyword evidence="10" id="KW-1185">Reference proteome</keyword>
<sequence length="143" mass="14190">MGPINAVPLGMLWFSGLGVSSGYLTGFIGPSLVTSVGIGICAVANTAMGTSGVDPREAGLVSGLLNAGRQCGGSIGLAVISALAVAATRHATEAGDAPLQALASGYDRAFVATAVLLVVAAVIAVLFVPARKRTARRKQAARA</sequence>
<dbReference type="PANTHER" id="PTHR42718:SF46">
    <property type="entry name" value="BLR6921 PROTEIN"/>
    <property type="match status" value="1"/>
</dbReference>
<reference evidence="9 10" key="1">
    <citation type="submission" date="2019-09" db="EMBL/GenBank/DDBJ databases">
        <title>Genome Sequences of Streptomyces kaniharaensis ATCC 21070.</title>
        <authorList>
            <person name="Zhu W."/>
            <person name="De Crecy-Lagard V."/>
            <person name="Richards N.G."/>
        </authorList>
    </citation>
    <scope>NUCLEOTIDE SEQUENCE [LARGE SCALE GENOMIC DNA]</scope>
    <source>
        <strain evidence="9 10">SF-557</strain>
    </source>
</reference>
<keyword evidence="3" id="KW-1003">Cell membrane</keyword>
<keyword evidence="6 8" id="KW-0472">Membrane</keyword>
<proteinExistence type="predicted"/>
<feature type="transmembrane region" description="Helical" evidence="8">
    <location>
        <begin position="109"/>
        <end position="128"/>
    </location>
</feature>
<dbReference type="RefSeq" id="WP_153464937.1">
    <property type="nucleotide sequence ID" value="NZ_WBOF01000001.1"/>
</dbReference>
<dbReference type="AlphaFoldDB" id="A0A6N7KUW2"/>
<evidence type="ECO:0000256" key="5">
    <source>
        <dbReference type="ARBA" id="ARBA00022989"/>
    </source>
</evidence>
<comment type="caution">
    <text evidence="9">The sequence shown here is derived from an EMBL/GenBank/DDBJ whole genome shotgun (WGS) entry which is preliminary data.</text>
</comment>
<gene>
    <name evidence="9" type="ORF">F7Q99_24925</name>
</gene>
<evidence type="ECO:0000256" key="8">
    <source>
        <dbReference type="SAM" id="Phobius"/>
    </source>
</evidence>
<dbReference type="EMBL" id="WBOF01000001">
    <property type="protein sequence ID" value="MQS15422.1"/>
    <property type="molecule type" value="Genomic_DNA"/>
</dbReference>
<accession>A0A6N7KUW2</accession>
<dbReference type="GO" id="GO:0046677">
    <property type="term" value="P:response to antibiotic"/>
    <property type="evidence" value="ECO:0007669"/>
    <property type="project" value="UniProtKB-KW"/>
</dbReference>
<dbReference type="SUPFAM" id="SSF103473">
    <property type="entry name" value="MFS general substrate transporter"/>
    <property type="match status" value="1"/>
</dbReference>
<keyword evidence="2" id="KW-0813">Transport</keyword>
<dbReference type="InterPro" id="IPR036259">
    <property type="entry name" value="MFS_trans_sf"/>
</dbReference>
<evidence type="ECO:0000256" key="4">
    <source>
        <dbReference type="ARBA" id="ARBA00022692"/>
    </source>
</evidence>
<dbReference type="PANTHER" id="PTHR42718">
    <property type="entry name" value="MAJOR FACILITATOR SUPERFAMILY MULTIDRUG TRANSPORTER MFSC"/>
    <property type="match status" value="1"/>
</dbReference>
<name>A0A6N7KUW2_9ACTN</name>
<organism evidence="9 10">
    <name type="scientific">Streptomyces kaniharaensis</name>
    <dbReference type="NCBI Taxonomy" id="212423"/>
    <lineage>
        <taxon>Bacteria</taxon>
        <taxon>Bacillati</taxon>
        <taxon>Actinomycetota</taxon>
        <taxon>Actinomycetes</taxon>
        <taxon>Kitasatosporales</taxon>
        <taxon>Streptomycetaceae</taxon>
        <taxon>Streptomyces</taxon>
    </lineage>
</organism>
<evidence type="ECO:0000313" key="9">
    <source>
        <dbReference type="EMBL" id="MQS15422.1"/>
    </source>
</evidence>